<dbReference type="AlphaFoldDB" id="A0A0A2E4E2"/>
<dbReference type="SUPFAM" id="SSF53474">
    <property type="entry name" value="alpha/beta-Hydrolases"/>
    <property type="match status" value="1"/>
</dbReference>
<sequence>MIARILFYVFILCWGGVNMLFAQQWQGRWQGLLKIGEASLTVVFHIDSTANGFRVRMDSPDQQAYDMQTDSVRIAGDSIFLNSKSMFMSYRGRQIDRDSLSGVFVQGGIFPLGLLRKPRLQEEQVVRFRHLYRAEDVSFPGGAEHVQLAGTITRPHEERRYPVVILISGSGPQNRDEQVAGHRSFLVLADSLTRAGFLVLRYDDRGVAQSTGNFASATTFDFVNDAEAAIRWLSQRTDVDRAHIYLLGHSEGGLIAQICASKNPKSVAGIVLLAAPQVDSMDLLTDQTANVMRLEKKNEEYITGMSALNRSLYEMAADTLLSRDSLKVRASAMLREKFAVLYPEYAPAQLSPAIEKMCVQIAAPWFRTFLRIRPSVYLREVRCPILALYGGTDIQVSAESNAAVLRRFAPKSEVHILPGLNHLMQYSGGSTDRYVWEDEVWSPPVLQKIVHTLDKWTKRKKR</sequence>
<dbReference type="GO" id="GO:0006508">
    <property type="term" value="P:proteolysis"/>
    <property type="evidence" value="ECO:0007669"/>
    <property type="project" value="InterPro"/>
</dbReference>
<organism evidence="3 4">
    <name type="scientific">Porphyromonas macacae</name>
    <dbReference type="NCBI Taxonomy" id="28115"/>
    <lineage>
        <taxon>Bacteria</taxon>
        <taxon>Pseudomonadati</taxon>
        <taxon>Bacteroidota</taxon>
        <taxon>Bacteroidia</taxon>
        <taxon>Bacteroidales</taxon>
        <taxon>Porphyromonadaceae</taxon>
        <taxon>Porphyromonas</taxon>
    </lineage>
</organism>
<dbReference type="Proteomes" id="UP000030103">
    <property type="component" value="Unassembled WGS sequence"/>
</dbReference>
<dbReference type="InterPro" id="IPR029058">
    <property type="entry name" value="AB_hydrolase_fold"/>
</dbReference>
<evidence type="ECO:0000313" key="3">
    <source>
        <dbReference type="EMBL" id="KGN72310.1"/>
    </source>
</evidence>
<dbReference type="GO" id="GO:0052689">
    <property type="term" value="F:carboxylic ester hydrolase activity"/>
    <property type="evidence" value="ECO:0007669"/>
    <property type="project" value="TreeGrafter"/>
</dbReference>
<name>A0A0A2E4E2_9PORP</name>
<dbReference type="RefSeq" id="WP_036875228.1">
    <property type="nucleotide sequence ID" value="NZ_JBGYTE010000028.1"/>
</dbReference>
<dbReference type="OrthoDB" id="9809549at2"/>
<dbReference type="eggNOG" id="COG1073">
    <property type="taxonomic scope" value="Bacteria"/>
</dbReference>
<dbReference type="GO" id="GO:0004252">
    <property type="term" value="F:serine-type endopeptidase activity"/>
    <property type="evidence" value="ECO:0007669"/>
    <property type="project" value="InterPro"/>
</dbReference>
<evidence type="ECO:0000256" key="1">
    <source>
        <dbReference type="ARBA" id="ARBA00022801"/>
    </source>
</evidence>
<dbReference type="InterPro" id="IPR022742">
    <property type="entry name" value="Hydrolase_4"/>
</dbReference>
<dbReference type="PANTHER" id="PTHR43265">
    <property type="entry name" value="ESTERASE ESTD"/>
    <property type="match status" value="1"/>
</dbReference>
<dbReference type="Gene3D" id="3.40.50.1820">
    <property type="entry name" value="alpha/beta hydrolase"/>
    <property type="match status" value="1"/>
</dbReference>
<reference evidence="3 4" key="1">
    <citation type="submission" date="2014-09" db="EMBL/GenBank/DDBJ databases">
        <title>Draft Genome Sequence of Porphyromonas macacae COT-192_OH2859.</title>
        <authorList>
            <person name="Wallis C."/>
            <person name="Deusch O."/>
            <person name="O'Flynn C."/>
            <person name="Davis I."/>
            <person name="Horsfall A."/>
            <person name="Kirkwood N."/>
            <person name="Harris S."/>
            <person name="Eisen J.A."/>
            <person name="Coil D.A."/>
            <person name="Darling A.E."/>
            <person name="Jospin G."/>
            <person name="Alexiev A."/>
        </authorList>
    </citation>
    <scope>NUCLEOTIDE SEQUENCE [LARGE SCALE GENOMIC DNA]</scope>
    <source>
        <strain evidence="4">COT-192 OH2859</strain>
    </source>
</reference>
<protein>
    <recommendedName>
        <fullName evidence="2">Serine aminopeptidase S33 domain-containing protein</fullName>
    </recommendedName>
</protein>
<dbReference type="PROSITE" id="PS00708">
    <property type="entry name" value="PRO_ENDOPEP_SER"/>
    <property type="match status" value="1"/>
</dbReference>
<comment type="caution">
    <text evidence="3">The sequence shown here is derived from an EMBL/GenBank/DDBJ whole genome shotgun (WGS) entry which is preliminary data.</text>
</comment>
<proteinExistence type="predicted"/>
<dbReference type="Pfam" id="PF12146">
    <property type="entry name" value="Hydrolase_4"/>
    <property type="match status" value="1"/>
</dbReference>
<accession>A0A0A2E4E2</accession>
<dbReference type="InterPro" id="IPR002471">
    <property type="entry name" value="Pept_S9_AS"/>
</dbReference>
<gene>
    <name evidence="3" type="ORF">HQ47_10225</name>
</gene>
<dbReference type="EMBL" id="JRFA01000031">
    <property type="protein sequence ID" value="KGN72310.1"/>
    <property type="molecule type" value="Genomic_DNA"/>
</dbReference>
<dbReference type="InterPro" id="IPR053145">
    <property type="entry name" value="AB_hydrolase_Est10"/>
</dbReference>
<evidence type="ECO:0000313" key="4">
    <source>
        <dbReference type="Proteomes" id="UP000030103"/>
    </source>
</evidence>
<keyword evidence="4" id="KW-1185">Reference proteome</keyword>
<feature type="domain" description="Serine aminopeptidase S33" evidence="2">
    <location>
        <begin position="187"/>
        <end position="424"/>
    </location>
</feature>
<dbReference type="PANTHER" id="PTHR43265:SF1">
    <property type="entry name" value="ESTERASE ESTD"/>
    <property type="match status" value="1"/>
</dbReference>
<evidence type="ECO:0000259" key="2">
    <source>
        <dbReference type="Pfam" id="PF12146"/>
    </source>
</evidence>
<keyword evidence="1" id="KW-0378">Hydrolase</keyword>
<dbReference type="STRING" id="28115.HQ47_10225"/>